<dbReference type="RefSeq" id="WP_130412705.1">
    <property type="nucleotide sequence ID" value="NZ_SHKX01000012.1"/>
</dbReference>
<feature type="coiled-coil region" evidence="1">
    <location>
        <begin position="79"/>
        <end position="131"/>
    </location>
</feature>
<gene>
    <name evidence="4" type="ORF">EV700_1686</name>
</gene>
<keyword evidence="1" id="KW-0175">Coiled coil</keyword>
<evidence type="ECO:0000313" key="5">
    <source>
        <dbReference type="Proteomes" id="UP000292423"/>
    </source>
</evidence>
<keyword evidence="2" id="KW-0472">Membrane</keyword>
<feature type="transmembrane region" description="Helical" evidence="2">
    <location>
        <begin position="133"/>
        <end position="152"/>
    </location>
</feature>
<dbReference type="AlphaFoldDB" id="A0A4Q7Z5G4"/>
<evidence type="ECO:0000313" key="4">
    <source>
        <dbReference type="EMBL" id="RZU44885.1"/>
    </source>
</evidence>
<evidence type="ECO:0000256" key="1">
    <source>
        <dbReference type="SAM" id="Coils"/>
    </source>
</evidence>
<evidence type="ECO:0008006" key="6">
    <source>
        <dbReference type="Google" id="ProtNLM"/>
    </source>
</evidence>
<name>A0A4Q7Z5G4_9GAMM</name>
<reference evidence="4 5" key="1">
    <citation type="submission" date="2019-02" db="EMBL/GenBank/DDBJ databases">
        <title>Genomic Encyclopedia of Type Strains, Phase IV (KMG-IV): sequencing the most valuable type-strain genomes for metagenomic binning, comparative biology and taxonomic classification.</title>
        <authorList>
            <person name="Goeker M."/>
        </authorList>
    </citation>
    <scope>NUCLEOTIDE SEQUENCE [LARGE SCALE GENOMIC DNA]</scope>
    <source>
        <strain evidence="4 5">DSM 105135</strain>
    </source>
</reference>
<keyword evidence="5" id="KW-1185">Reference proteome</keyword>
<keyword evidence="2" id="KW-0812">Transmembrane</keyword>
<feature type="chain" id="PRO_5020922620" description="SH3 domain protein" evidence="3">
    <location>
        <begin position="19"/>
        <end position="160"/>
    </location>
</feature>
<organism evidence="4 5">
    <name type="scientific">Fluviicoccus keumensis</name>
    <dbReference type="NCBI Taxonomy" id="1435465"/>
    <lineage>
        <taxon>Bacteria</taxon>
        <taxon>Pseudomonadati</taxon>
        <taxon>Pseudomonadota</taxon>
        <taxon>Gammaproteobacteria</taxon>
        <taxon>Moraxellales</taxon>
        <taxon>Moraxellaceae</taxon>
        <taxon>Fluviicoccus</taxon>
    </lineage>
</organism>
<dbReference type="Proteomes" id="UP000292423">
    <property type="component" value="Unassembled WGS sequence"/>
</dbReference>
<proteinExistence type="predicted"/>
<protein>
    <recommendedName>
        <fullName evidence="6">SH3 domain protein</fullName>
    </recommendedName>
</protein>
<keyword evidence="2" id="KW-1133">Transmembrane helix</keyword>
<sequence length="160" mass="16646">MKGGLPLLIALLSGQLQAAPTTEAPPAAPAVAATLVSAPTADAKPPAVLVKASEIAAPPVAPPVLQKGNILIDGSLSPAQRAEHDLLANARKLDQANQELLSRNQVLAMQNENLTQQVKLLQEDRSAENIRSGALAVIAGVLLGWFLSGSAARRSRKSTW</sequence>
<evidence type="ECO:0000256" key="2">
    <source>
        <dbReference type="SAM" id="Phobius"/>
    </source>
</evidence>
<feature type="signal peptide" evidence="3">
    <location>
        <begin position="1"/>
        <end position="18"/>
    </location>
</feature>
<accession>A0A4Q7Z5G4</accession>
<evidence type="ECO:0000256" key="3">
    <source>
        <dbReference type="SAM" id="SignalP"/>
    </source>
</evidence>
<comment type="caution">
    <text evidence="4">The sequence shown here is derived from an EMBL/GenBank/DDBJ whole genome shotgun (WGS) entry which is preliminary data.</text>
</comment>
<dbReference type="EMBL" id="SHKX01000012">
    <property type="protein sequence ID" value="RZU44885.1"/>
    <property type="molecule type" value="Genomic_DNA"/>
</dbReference>
<keyword evidence="3" id="KW-0732">Signal</keyword>
<dbReference type="OrthoDB" id="9961388at2"/>